<evidence type="ECO:0000313" key="2">
    <source>
        <dbReference type="EMBL" id="KIM69563.1"/>
    </source>
</evidence>
<reference evidence="2 3" key="1">
    <citation type="submission" date="2014-04" db="EMBL/GenBank/DDBJ databases">
        <authorList>
            <consortium name="DOE Joint Genome Institute"/>
            <person name="Kuo A."/>
            <person name="Kohler A."/>
            <person name="Nagy L.G."/>
            <person name="Floudas D."/>
            <person name="Copeland A."/>
            <person name="Barry K.W."/>
            <person name="Cichocki N."/>
            <person name="Veneault-Fourrey C."/>
            <person name="LaButti K."/>
            <person name="Lindquist E.A."/>
            <person name="Lipzen A."/>
            <person name="Lundell T."/>
            <person name="Morin E."/>
            <person name="Murat C."/>
            <person name="Sun H."/>
            <person name="Tunlid A."/>
            <person name="Henrissat B."/>
            <person name="Grigoriev I.V."/>
            <person name="Hibbett D.S."/>
            <person name="Martin F."/>
            <person name="Nordberg H.P."/>
            <person name="Cantor M.N."/>
            <person name="Hua S.X."/>
        </authorList>
    </citation>
    <scope>NUCLEOTIDE SEQUENCE [LARGE SCALE GENOMIC DNA]</scope>
    <source>
        <strain evidence="2 3">Foug A</strain>
    </source>
</reference>
<dbReference type="EMBL" id="KN822006">
    <property type="protein sequence ID" value="KIM69563.1"/>
    <property type="molecule type" value="Genomic_DNA"/>
</dbReference>
<evidence type="ECO:0000259" key="1">
    <source>
        <dbReference type="PROSITE" id="PS50011"/>
    </source>
</evidence>
<reference evidence="3" key="2">
    <citation type="submission" date="2015-01" db="EMBL/GenBank/DDBJ databases">
        <title>Evolutionary Origins and Diversification of the Mycorrhizal Mutualists.</title>
        <authorList>
            <consortium name="DOE Joint Genome Institute"/>
            <consortium name="Mycorrhizal Genomics Consortium"/>
            <person name="Kohler A."/>
            <person name="Kuo A."/>
            <person name="Nagy L.G."/>
            <person name="Floudas D."/>
            <person name="Copeland A."/>
            <person name="Barry K.W."/>
            <person name="Cichocki N."/>
            <person name="Veneault-Fourrey C."/>
            <person name="LaButti K."/>
            <person name="Lindquist E.A."/>
            <person name="Lipzen A."/>
            <person name="Lundell T."/>
            <person name="Morin E."/>
            <person name="Murat C."/>
            <person name="Riley R."/>
            <person name="Ohm R."/>
            <person name="Sun H."/>
            <person name="Tunlid A."/>
            <person name="Henrissat B."/>
            <person name="Grigoriev I.V."/>
            <person name="Hibbett D.S."/>
            <person name="Martin F."/>
        </authorList>
    </citation>
    <scope>NUCLEOTIDE SEQUENCE [LARGE SCALE GENOMIC DNA]</scope>
    <source>
        <strain evidence="3">Foug A</strain>
    </source>
</reference>
<dbReference type="HOGENOM" id="CLU_030986_0_0_1"/>
<dbReference type="Gene3D" id="1.10.510.10">
    <property type="entry name" value="Transferase(Phosphotransferase) domain 1"/>
    <property type="match status" value="1"/>
</dbReference>
<dbReference type="STRING" id="1036808.A0A0C3A7B3"/>
<dbReference type="Proteomes" id="UP000053989">
    <property type="component" value="Unassembled WGS sequence"/>
</dbReference>
<dbReference type="InterPro" id="IPR051681">
    <property type="entry name" value="Ser/Thr_Kinases-Pseudokinases"/>
</dbReference>
<dbReference type="PANTHER" id="PTHR44329:SF214">
    <property type="entry name" value="PROTEIN KINASE DOMAIN-CONTAINING PROTEIN"/>
    <property type="match status" value="1"/>
</dbReference>
<dbReference type="InterPro" id="IPR001245">
    <property type="entry name" value="Ser-Thr/Tyr_kinase_cat_dom"/>
</dbReference>
<dbReference type="GO" id="GO:0004674">
    <property type="term" value="F:protein serine/threonine kinase activity"/>
    <property type="evidence" value="ECO:0007669"/>
    <property type="project" value="TreeGrafter"/>
</dbReference>
<name>A0A0C3A7B3_9AGAM</name>
<feature type="domain" description="Protein kinase" evidence="1">
    <location>
        <begin position="302"/>
        <end position="561"/>
    </location>
</feature>
<dbReference type="SUPFAM" id="SSF56112">
    <property type="entry name" value="Protein kinase-like (PK-like)"/>
    <property type="match status" value="1"/>
</dbReference>
<dbReference type="PANTHER" id="PTHR44329">
    <property type="entry name" value="SERINE/THREONINE-PROTEIN KINASE TNNI3K-RELATED"/>
    <property type="match status" value="1"/>
</dbReference>
<dbReference type="InterPro" id="IPR000719">
    <property type="entry name" value="Prot_kinase_dom"/>
</dbReference>
<sequence length="605" mass="68762">MRSKHISPAATDVANFHRNFGVPVAVPPREIPKHVPNIRPQAAAEIATSSKPTPTPIREEEGKLFFDWLKRNAAKPSNYVRVDDVVCSPAVHTHQPQTIVAALQKAVRYDVHEIVHAFDGLSSGVQKACYDYVRTTHVFPALTTFVFLHLSLCSPNDKRLWHFKMSMRAYKLRSEEWCILHYAKIRDFLHSLYLQTPVDGHICNQGLVGNNQLHILDIQHLGAQVASFLVNPDRAKSFYEIIENSDDSEDISQSMVDLLQALLDLQPCEFDEWYRPCFLSAVIRLTRKALVYPSCLEIKGIDGCAKTDGEGGFGVIHRGSLLGRTVALKKLKDQRQNYDKLTKKFAHEAVLWRNVNHANCLPFYGIFKGNDGDLHLVSPWMERGDLSVYLSKHPSVDRLPLIYDIARGLEYLHKMQPTIVHGDLTCFNIFVTSTRRACIADFGLSNLRDFNTKANSSMTIGGTPGFIAPELYLAQSDEQRRNFDLRRCDMFAFGIVVYQVYAGEQSKLMECDIRDGNRPPRPHQELCRMYGLDDDIWQLIRNLWKQDPDARLVAESARGFVGYKLRAKNEMHNSQMGKDPEWDLAFLRLMGVATSPFELRGSITT</sequence>
<organism evidence="2 3">
    <name type="scientific">Scleroderma citrinum Foug A</name>
    <dbReference type="NCBI Taxonomy" id="1036808"/>
    <lineage>
        <taxon>Eukaryota</taxon>
        <taxon>Fungi</taxon>
        <taxon>Dikarya</taxon>
        <taxon>Basidiomycota</taxon>
        <taxon>Agaricomycotina</taxon>
        <taxon>Agaricomycetes</taxon>
        <taxon>Agaricomycetidae</taxon>
        <taxon>Boletales</taxon>
        <taxon>Sclerodermatineae</taxon>
        <taxon>Sclerodermataceae</taxon>
        <taxon>Scleroderma</taxon>
    </lineage>
</organism>
<gene>
    <name evidence="2" type="ORF">SCLCIDRAFT_1208016</name>
</gene>
<dbReference type="GO" id="GO:0005524">
    <property type="term" value="F:ATP binding"/>
    <property type="evidence" value="ECO:0007669"/>
    <property type="project" value="InterPro"/>
</dbReference>
<dbReference type="OrthoDB" id="122279at2759"/>
<proteinExistence type="predicted"/>
<evidence type="ECO:0000313" key="3">
    <source>
        <dbReference type="Proteomes" id="UP000053989"/>
    </source>
</evidence>
<dbReference type="AlphaFoldDB" id="A0A0C3A7B3"/>
<keyword evidence="3" id="KW-1185">Reference proteome</keyword>
<dbReference type="InterPro" id="IPR011009">
    <property type="entry name" value="Kinase-like_dom_sf"/>
</dbReference>
<dbReference type="InParanoid" id="A0A0C3A7B3"/>
<dbReference type="Pfam" id="PF07714">
    <property type="entry name" value="PK_Tyr_Ser-Thr"/>
    <property type="match status" value="1"/>
</dbReference>
<protein>
    <recommendedName>
        <fullName evidence="1">Protein kinase domain-containing protein</fullName>
    </recommendedName>
</protein>
<dbReference type="PROSITE" id="PS50011">
    <property type="entry name" value="PROTEIN_KINASE_DOM"/>
    <property type="match status" value="1"/>
</dbReference>
<accession>A0A0C3A7B3</accession>